<protein>
    <recommendedName>
        <fullName evidence="14 15">ATP synthase F(0) complex subunit e, mitochondrial</fullName>
    </recommendedName>
</protein>
<evidence type="ECO:0000256" key="12">
    <source>
        <dbReference type="ARBA" id="ARBA00057306"/>
    </source>
</evidence>
<dbReference type="GO" id="GO:0015078">
    <property type="term" value="F:proton transmembrane transporter activity"/>
    <property type="evidence" value="ECO:0007669"/>
    <property type="project" value="InterPro"/>
</dbReference>
<evidence type="ECO:0000256" key="3">
    <source>
        <dbReference type="ARBA" id="ARBA00022448"/>
    </source>
</evidence>
<dbReference type="EMBL" id="OD571417">
    <property type="protein sequence ID" value="CAD7449275.1"/>
    <property type="molecule type" value="Genomic_DNA"/>
</dbReference>
<organism evidence="16">
    <name type="scientific">Timema bartmani</name>
    <dbReference type="NCBI Taxonomy" id="61472"/>
    <lineage>
        <taxon>Eukaryota</taxon>
        <taxon>Metazoa</taxon>
        <taxon>Ecdysozoa</taxon>
        <taxon>Arthropoda</taxon>
        <taxon>Hexapoda</taxon>
        <taxon>Insecta</taxon>
        <taxon>Pterygota</taxon>
        <taxon>Neoptera</taxon>
        <taxon>Polyneoptera</taxon>
        <taxon>Phasmatodea</taxon>
        <taxon>Timematodea</taxon>
        <taxon>Timematoidea</taxon>
        <taxon>Timematidae</taxon>
        <taxon>Timema</taxon>
    </lineage>
</organism>
<comment type="subunit">
    <text evidence="13">Component of the ATP synthase complex composed at least of ATP5F1A/subunit alpha, ATP5F1B/subunit beta, ATP5MC1/subunit c (homooctomer), MT-ATP6/subunit a, MT-ATP8/subunit 8, ATP5ME/subunit e, ATP5MF/subunit f, ATP5MG/subunit g, ATP5MK/subunit k, ATP5MJ/subunit j, ATP5F1C/subunit gamma, ATP5F1D/subunit delta, ATP5F1E/subunit epsilon, ATP5PF/subunit F6, ATP5PB/subunit b, ATP5PD/subunit d, ATP5PO/subunit OSCP. ATP synthase complex consists of a soluble F(1) head domain (subunits alpha(3) and beta(3)) - the catalytic core - and a membrane F(0) domain - the membrane proton channel (subunits c, a, 8, e, f, g, k and j). These two domains are linked by a central stalk (subunits gamma, delta, and epsilon) rotating inside the F1 region and a stationary peripheral stalk (subunits F6, b, d, and OSCP).</text>
</comment>
<keyword evidence="6 15" id="KW-0999">Mitochondrion inner membrane</keyword>
<dbReference type="GO" id="GO:0005743">
    <property type="term" value="C:mitochondrial inner membrane"/>
    <property type="evidence" value="ECO:0007669"/>
    <property type="project" value="UniProtKB-SubCell"/>
</dbReference>
<keyword evidence="10" id="KW-0472">Membrane</keyword>
<comment type="subcellular location">
    <subcellularLocation>
        <location evidence="1 15">Mitochondrion inner membrane</location>
    </subcellularLocation>
</comment>
<gene>
    <name evidence="16" type="ORF">TBIB3V08_LOCUS11554</name>
</gene>
<evidence type="ECO:0000256" key="11">
    <source>
        <dbReference type="ARBA" id="ARBA00023310"/>
    </source>
</evidence>
<evidence type="ECO:0000256" key="14">
    <source>
        <dbReference type="ARBA" id="ARBA00074682"/>
    </source>
</evidence>
<dbReference type="Pfam" id="PF05680">
    <property type="entry name" value="ATP-synt_E"/>
    <property type="match status" value="1"/>
</dbReference>
<evidence type="ECO:0000256" key="2">
    <source>
        <dbReference type="ARBA" id="ARBA00007333"/>
    </source>
</evidence>
<evidence type="ECO:0000256" key="10">
    <source>
        <dbReference type="ARBA" id="ARBA00023136"/>
    </source>
</evidence>
<keyword evidence="3 15" id="KW-0813">Transport</keyword>
<evidence type="ECO:0000256" key="1">
    <source>
        <dbReference type="ARBA" id="ARBA00004273"/>
    </source>
</evidence>
<evidence type="ECO:0000313" key="16">
    <source>
        <dbReference type="EMBL" id="CAD7449275.1"/>
    </source>
</evidence>
<evidence type="ECO:0000256" key="13">
    <source>
        <dbReference type="ARBA" id="ARBA00064647"/>
    </source>
</evidence>
<keyword evidence="9 15" id="KW-0496">Mitochondrion</keyword>
<name>A0A7R9F975_9NEOP</name>
<keyword evidence="5 15" id="KW-0375">Hydrogen ion transport</keyword>
<evidence type="ECO:0000256" key="15">
    <source>
        <dbReference type="RuleBase" id="RU367005"/>
    </source>
</evidence>
<comment type="subunit">
    <text evidence="15">F-type ATPases have 2 components, CF(1) - the catalytic core - and CF(0) - the membrane proton channel. CF(1) and CF(0) have multiple subunits.</text>
</comment>
<accession>A0A7R9F975</accession>
<keyword evidence="4 15" id="KW-0138">CF(0)</keyword>
<dbReference type="GO" id="GO:0045259">
    <property type="term" value="C:proton-transporting ATP synthase complex"/>
    <property type="evidence" value="ECO:0007669"/>
    <property type="project" value="UniProtKB-UniRule"/>
</dbReference>
<dbReference type="PANTHER" id="PTHR12427">
    <property type="entry name" value="ATP SYNTHASE E CHAIN, MITOCHONDRIAL"/>
    <property type="match status" value="1"/>
</dbReference>
<evidence type="ECO:0000256" key="9">
    <source>
        <dbReference type="ARBA" id="ARBA00023128"/>
    </source>
</evidence>
<evidence type="ECO:0000256" key="6">
    <source>
        <dbReference type="ARBA" id="ARBA00022792"/>
    </source>
</evidence>
<dbReference type="AlphaFoldDB" id="A0A7R9F975"/>
<sequence length="152" mass="16915">MYIEIFYRNQCFSVISVSVRSKLTLLKMADLVAPVRVSPLIKFSRWSLLLLGVSYGAIRYSSLSKKENAIREIEAKQKAIREVKLAQERERLAKGVTGGAIVSPVVMARTSLLRRASSHKLAHSKRVVHMSHIGHRMAGSLPIPSPLPLPCL</sequence>
<dbReference type="GO" id="GO:0015986">
    <property type="term" value="P:proton motive force-driven ATP synthesis"/>
    <property type="evidence" value="ECO:0007669"/>
    <property type="project" value="InterPro"/>
</dbReference>
<dbReference type="InterPro" id="IPR008386">
    <property type="entry name" value="ATP_synth_F0_esu_mt"/>
</dbReference>
<keyword evidence="7" id="KW-0007">Acetylation</keyword>
<comment type="function">
    <text evidence="12 15">Subunit e, of the mitochondrial membrane ATP synthase complex (F(1)F(0) ATP synthase or Complex V) that produces ATP from ADP in the presence of a proton gradient across the membrane which is generated by electron transport complexes of the respiratory chain. ATP synthase complex consist of a soluble F(1) head domain - the catalytic core - and a membrane F(1) domain - the membrane proton channel. These two domains are linked by a central stalk rotating inside the F(1) region and a stationary peripheral stalk. During catalysis, ATP synthesis in the catalytic domain of F(1) is coupled via a rotary mechanism of the central stalk subunits to proton translocation. In vivo, can only synthesize ATP although its ATP hydrolase activity can be activated artificially in vitro. Part of the complex F(0) domain.</text>
</comment>
<dbReference type="PANTHER" id="PTHR12427:SF1">
    <property type="entry name" value="ATP SYNTHASE SUBUNIT E, MITOCHONDRIAL"/>
    <property type="match status" value="1"/>
</dbReference>
<evidence type="ECO:0000256" key="4">
    <source>
        <dbReference type="ARBA" id="ARBA00022547"/>
    </source>
</evidence>
<keyword evidence="8 15" id="KW-0406">Ion transport</keyword>
<evidence type="ECO:0000256" key="8">
    <source>
        <dbReference type="ARBA" id="ARBA00023065"/>
    </source>
</evidence>
<evidence type="ECO:0000256" key="5">
    <source>
        <dbReference type="ARBA" id="ARBA00022781"/>
    </source>
</evidence>
<evidence type="ECO:0000256" key="7">
    <source>
        <dbReference type="ARBA" id="ARBA00022990"/>
    </source>
</evidence>
<proteinExistence type="inferred from homology"/>
<keyword evidence="11 15" id="KW-0066">ATP synthesis</keyword>
<reference evidence="16" key="1">
    <citation type="submission" date="2020-11" db="EMBL/GenBank/DDBJ databases">
        <authorList>
            <person name="Tran Van P."/>
        </authorList>
    </citation>
    <scope>NUCLEOTIDE SEQUENCE</scope>
</reference>
<comment type="similarity">
    <text evidence="2 15">Belongs to the ATPase e subunit family.</text>
</comment>